<dbReference type="Proteomes" id="UP000265618">
    <property type="component" value="Unassembled WGS sequence"/>
</dbReference>
<gene>
    <name evidence="2" type="ORF">KIPB_010863</name>
</gene>
<evidence type="ECO:0000313" key="3">
    <source>
        <dbReference type="Proteomes" id="UP000265618"/>
    </source>
</evidence>
<dbReference type="AlphaFoldDB" id="A0A9K3D5Q8"/>
<feature type="region of interest" description="Disordered" evidence="1">
    <location>
        <begin position="50"/>
        <end position="72"/>
    </location>
</feature>
<dbReference type="EMBL" id="BDIP01004198">
    <property type="protein sequence ID" value="GIQ88582.1"/>
    <property type="molecule type" value="Genomic_DNA"/>
</dbReference>
<evidence type="ECO:0000313" key="2">
    <source>
        <dbReference type="EMBL" id="GIQ88582.1"/>
    </source>
</evidence>
<accession>A0A9K3D5Q8</accession>
<name>A0A9K3D5Q8_9EUKA</name>
<proteinExistence type="predicted"/>
<reference evidence="2 3" key="1">
    <citation type="journal article" date="2018" name="PLoS ONE">
        <title>The draft genome of Kipferlia bialata reveals reductive genome evolution in fornicate parasites.</title>
        <authorList>
            <person name="Tanifuji G."/>
            <person name="Takabayashi S."/>
            <person name="Kume K."/>
            <person name="Takagi M."/>
            <person name="Nakayama T."/>
            <person name="Kamikawa R."/>
            <person name="Inagaki Y."/>
            <person name="Hashimoto T."/>
        </authorList>
    </citation>
    <scope>NUCLEOTIDE SEQUENCE [LARGE SCALE GENOMIC DNA]</scope>
    <source>
        <strain evidence="2">NY0173</strain>
    </source>
</reference>
<comment type="caution">
    <text evidence="2">The sequence shown here is derived from an EMBL/GenBank/DDBJ whole genome shotgun (WGS) entry which is preliminary data.</text>
</comment>
<evidence type="ECO:0000256" key="1">
    <source>
        <dbReference type="SAM" id="MobiDB-lite"/>
    </source>
</evidence>
<organism evidence="2 3">
    <name type="scientific">Kipferlia bialata</name>
    <dbReference type="NCBI Taxonomy" id="797122"/>
    <lineage>
        <taxon>Eukaryota</taxon>
        <taxon>Metamonada</taxon>
        <taxon>Carpediemonas-like organisms</taxon>
        <taxon>Kipferlia</taxon>
    </lineage>
</organism>
<sequence length="72" mass="8443">MERSCTPQNGEILYTSEFGYWDVLVHDDLDACIRHIKELRQFYLTGQMPQEREAEGEVEVERGEMGEEDSDM</sequence>
<feature type="compositionally biased region" description="Basic and acidic residues" evidence="1">
    <location>
        <begin position="50"/>
        <end position="65"/>
    </location>
</feature>
<protein>
    <submittedName>
        <fullName evidence="2">Uncharacterized protein</fullName>
    </submittedName>
</protein>
<keyword evidence="3" id="KW-1185">Reference proteome</keyword>